<keyword evidence="4" id="KW-1185">Reference proteome</keyword>
<feature type="region of interest" description="Disordered" evidence="1">
    <location>
        <begin position="1"/>
        <end position="28"/>
    </location>
</feature>
<dbReference type="InterPro" id="IPR043129">
    <property type="entry name" value="ATPase_NBD"/>
</dbReference>
<dbReference type="EMBL" id="JBBUTF010000003">
    <property type="protein sequence ID" value="MEK8025198.1"/>
    <property type="molecule type" value="Genomic_DNA"/>
</dbReference>
<dbReference type="InterPro" id="IPR002821">
    <property type="entry name" value="Hydantoinase_A"/>
</dbReference>
<dbReference type="Gene3D" id="3.30.420.190">
    <property type="entry name" value="conserved archaeal protein q6m145"/>
    <property type="match status" value="1"/>
</dbReference>
<protein>
    <submittedName>
        <fullName evidence="3">Hydantoinase/oxoprolinase family protein</fullName>
    </submittedName>
</protein>
<evidence type="ECO:0000313" key="3">
    <source>
        <dbReference type="EMBL" id="MEK8025198.1"/>
    </source>
</evidence>
<reference evidence="3 4" key="1">
    <citation type="submission" date="2024-04" db="EMBL/GenBank/DDBJ databases">
        <title>Novel species of the genus Ideonella isolated from streams.</title>
        <authorList>
            <person name="Lu H."/>
        </authorList>
    </citation>
    <scope>NUCLEOTIDE SEQUENCE [LARGE SCALE GENOMIC DNA]</scope>
    <source>
        <strain evidence="3 4">BYS139W</strain>
    </source>
</reference>
<feature type="region of interest" description="Disordered" evidence="1">
    <location>
        <begin position="118"/>
        <end position="141"/>
    </location>
</feature>
<organism evidence="3 4">
    <name type="scientific">Pseudaquabacterium rugosum</name>
    <dbReference type="NCBI Taxonomy" id="2984194"/>
    <lineage>
        <taxon>Bacteria</taxon>
        <taxon>Pseudomonadati</taxon>
        <taxon>Pseudomonadota</taxon>
        <taxon>Betaproteobacteria</taxon>
        <taxon>Burkholderiales</taxon>
        <taxon>Sphaerotilaceae</taxon>
        <taxon>Pseudaquabacterium</taxon>
    </lineage>
</organism>
<comment type="caution">
    <text evidence="3">The sequence shown here is derived from an EMBL/GenBank/DDBJ whole genome shotgun (WGS) entry which is preliminary data.</text>
</comment>
<evidence type="ECO:0000313" key="4">
    <source>
        <dbReference type="Proteomes" id="UP001368500"/>
    </source>
</evidence>
<dbReference type="Gene3D" id="3.30.420.40">
    <property type="match status" value="1"/>
</dbReference>
<evidence type="ECO:0000259" key="2">
    <source>
        <dbReference type="Pfam" id="PF01968"/>
    </source>
</evidence>
<feature type="compositionally biased region" description="Low complexity" evidence="1">
    <location>
        <begin position="119"/>
        <end position="141"/>
    </location>
</feature>
<feature type="domain" description="Hydantoinase A/oxoprolinase" evidence="2">
    <location>
        <begin position="162"/>
        <end position="375"/>
    </location>
</feature>
<name>A0ABU9B946_9BURK</name>
<dbReference type="SUPFAM" id="SSF53067">
    <property type="entry name" value="Actin-like ATPase domain"/>
    <property type="match status" value="1"/>
</dbReference>
<proteinExistence type="predicted"/>
<dbReference type="Pfam" id="PF01968">
    <property type="entry name" value="Hydantoinase_A"/>
    <property type="match status" value="1"/>
</dbReference>
<gene>
    <name evidence="3" type="ORF">AACH11_04385</name>
</gene>
<sequence>MAAEPGVRTEAPQHARSDGPAAPPRPDGGDWIAGWDIGGAHVKLALLHQGRLQQVWQWACPLWQSLDRLHAVLAEAVARLPAGATVRHALTMSGEMADLFPDRLSGVRAITAALDDALRPTTAPRPDTATPATAAADTPDTAVSAVSADAADAAAAPPPVSAAVAVWAGQRGWLRPSDAAAAWDDVASANWLASAQWAARALPGPGLLVDIGSTTTDLVAWRAGRVLGDSRRDVDRLACGELVYHGVVRTPLCALGPQAPWQGRPLNLMNEFFATSADVYRLTGELDERHDQQPAADQGPKTVSASRARLARMIGLDAADGTPAQWEALARHFRQVQLATMATSLRQVWQRHALPADAPVLAVGCGRFLLPDLLRQAGLTAARPVDAAGLAGLTGLSAVVVPAAAPGATGPAEVAGHPPMTADERIGWALVALPAVAVASLRAQALSRPPAPPRPHATRTTEDARCG</sequence>
<dbReference type="RefSeq" id="WP_341372976.1">
    <property type="nucleotide sequence ID" value="NZ_JBBUTF010000003.1"/>
</dbReference>
<feature type="region of interest" description="Disordered" evidence="1">
    <location>
        <begin position="445"/>
        <end position="467"/>
    </location>
</feature>
<evidence type="ECO:0000256" key="1">
    <source>
        <dbReference type="SAM" id="MobiDB-lite"/>
    </source>
</evidence>
<dbReference type="Proteomes" id="UP001368500">
    <property type="component" value="Unassembled WGS sequence"/>
</dbReference>
<accession>A0ABU9B946</accession>